<feature type="domain" description="AprE-like beta-barrel" evidence="9">
    <location>
        <begin position="617"/>
        <end position="705"/>
    </location>
</feature>
<evidence type="ECO:0000256" key="4">
    <source>
        <dbReference type="ARBA" id="ARBA00022989"/>
    </source>
</evidence>
<dbReference type="GO" id="GO:0016020">
    <property type="term" value="C:membrane"/>
    <property type="evidence" value="ECO:0007669"/>
    <property type="project" value="UniProtKB-SubCell"/>
</dbReference>
<feature type="domain" description="LcnD-like long helical bundle" evidence="8">
    <location>
        <begin position="303"/>
        <end position="413"/>
    </location>
</feature>
<dbReference type="Pfam" id="PF26002">
    <property type="entry name" value="Beta-barrel_AprE"/>
    <property type="match status" value="1"/>
</dbReference>
<evidence type="ECO:0000256" key="5">
    <source>
        <dbReference type="ARBA" id="ARBA00023136"/>
    </source>
</evidence>
<feature type="coiled-coil region" evidence="6">
    <location>
        <begin position="231"/>
        <end position="276"/>
    </location>
</feature>
<dbReference type="InterPro" id="IPR050739">
    <property type="entry name" value="MFP"/>
</dbReference>
<dbReference type="Gene3D" id="1.10.287.470">
    <property type="entry name" value="Helix hairpin bin"/>
    <property type="match status" value="1"/>
</dbReference>
<dbReference type="PRINTS" id="PR01490">
    <property type="entry name" value="RTXTOXIND"/>
</dbReference>
<sequence>MSNVIQNLSEITDSREMLEARPHKFTSIFAYVLIALLAIALIWSYFGKIDIVVKTNGVVKSNEKTISVLNEVDGKVDNVNFKEGQSVKEGDILYTLDCKDVILNKDNYEKQLEILENDTENINKLRKSILENKSYFDANNLNETEYYNKYLEYSTTNEKLLLTEKQTDLEINATNDNKLISSKSFIKEISENNDVINSLNRLLESIYENENKFLPGDELYYSEYTDYQLSIENIKNSIEQKKLELQNAQNKYTEAINDYKNQINNAEAAYNNSILKLQQYKSGYISQIEESITKNKNSLSDAEDTYSLNDTKVSQIEKKIDNLQLLVESINSAQNLFTDPNSTYYKQYVDYTNNLKNHQGSDEEAYKNSYLMKINESIDDERNTLDQLQPESSSSDTKSDNINKNINNLKKLRLSISENTNYFSESNKEYYNKFLEYQNNVSELQNNINTQKDLISSLESKKYSIINDYENQISITEKVLEGAQTDLGKYKNKSALDIKSKLDDANKSTEKLQTELEKSKITSELDDVNNQLATNDITKYKMDTLVKLDDNTKENELKLDELKTNIQTLQFNVDKSTVKATIDGVVNVKNDIAKGQLVKSGEEVLSVIPKDNSQYKVQLYVSNKDINGMKVGEKTKYHFQALPYKEYGELIGVITDIAVDSTIEPKTGVSYYLVESEIENKPLFSYKGETGELKIGMNCEAQVITKQKKILYYLLEKMNLKK</sequence>
<evidence type="ECO:0000256" key="3">
    <source>
        <dbReference type="ARBA" id="ARBA00022692"/>
    </source>
</evidence>
<comment type="similarity">
    <text evidence="2">Belongs to the membrane fusion protein (MFP) (TC 8.A.1) family.</text>
</comment>
<keyword evidence="5 7" id="KW-0472">Membrane</keyword>
<dbReference type="AlphaFoldDB" id="A0A6M0SR23"/>
<evidence type="ECO:0000256" key="2">
    <source>
        <dbReference type="ARBA" id="ARBA00009477"/>
    </source>
</evidence>
<protein>
    <submittedName>
        <fullName evidence="10">HlyD family efflux transporter periplasmic adaptor subunit</fullName>
    </submittedName>
</protein>
<dbReference type="Gene3D" id="2.40.30.170">
    <property type="match status" value="1"/>
</dbReference>
<keyword evidence="3 7" id="KW-0812">Transmembrane</keyword>
<dbReference type="Pfam" id="PF25887">
    <property type="entry name" value="HB_LcnD"/>
    <property type="match status" value="1"/>
</dbReference>
<accession>A0A6M0SR23</accession>
<reference evidence="10 11" key="1">
    <citation type="submission" date="2019-02" db="EMBL/GenBank/DDBJ databases">
        <title>Genome sequencing of Clostridium botulinum clinical isolates.</title>
        <authorList>
            <person name="Brunt J."/>
            <person name="Van Vliet A.H.M."/>
            <person name="Stringer S.C."/>
            <person name="Grant K.A."/>
            <person name="Carter A.C."/>
            <person name="Peck M.W."/>
        </authorList>
    </citation>
    <scope>NUCLEOTIDE SEQUENCE [LARGE SCALE GENOMIC DNA]</scope>
    <source>
        <strain evidence="10 11">H113700579</strain>
    </source>
</reference>
<dbReference type="Gene3D" id="2.40.50.100">
    <property type="match status" value="1"/>
</dbReference>
<feature type="coiled-coil region" evidence="6">
    <location>
        <begin position="98"/>
        <end position="125"/>
    </location>
</feature>
<keyword evidence="4 7" id="KW-1133">Transmembrane helix</keyword>
<evidence type="ECO:0000259" key="9">
    <source>
        <dbReference type="Pfam" id="PF26002"/>
    </source>
</evidence>
<evidence type="ECO:0000313" key="11">
    <source>
        <dbReference type="Proteomes" id="UP000472355"/>
    </source>
</evidence>
<feature type="transmembrane region" description="Helical" evidence="7">
    <location>
        <begin position="25"/>
        <end position="46"/>
    </location>
</feature>
<keyword evidence="6" id="KW-0175">Coiled coil</keyword>
<dbReference type="InterPro" id="IPR058982">
    <property type="entry name" value="Beta-barrel_AprE"/>
</dbReference>
<comment type="caution">
    <text evidence="10">The sequence shown here is derived from an EMBL/GenBank/DDBJ whole genome shotgun (WGS) entry which is preliminary data.</text>
</comment>
<proteinExistence type="inferred from homology"/>
<dbReference type="SUPFAM" id="SSF111369">
    <property type="entry name" value="HlyD-like secretion proteins"/>
    <property type="match status" value="1"/>
</dbReference>
<dbReference type="InterPro" id="IPR058794">
    <property type="entry name" value="HB_LcnD"/>
</dbReference>
<evidence type="ECO:0000256" key="7">
    <source>
        <dbReference type="SAM" id="Phobius"/>
    </source>
</evidence>
<gene>
    <name evidence="10" type="ORF">EXM65_14565</name>
</gene>
<dbReference type="PANTHER" id="PTHR30386">
    <property type="entry name" value="MEMBRANE FUSION SUBUNIT OF EMRAB-TOLC MULTIDRUG EFFLUX PUMP"/>
    <property type="match status" value="1"/>
</dbReference>
<name>A0A6M0SR23_CLOBO</name>
<evidence type="ECO:0000259" key="8">
    <source>
        <dbReference type="Pfam" id="PF25887"/>
    </source>
</evidence>
<evidence type="ECO:0000313" key="10">
    <source>
        <dbReference type="EMBL" id="NFA43751.1"/>
    </source>
</evidence>
<evidence type="ECO:0000256" key="6">
    <source>
        <dbReference type="SAM" id="Coils"/>
    </source>
</evidence>
<dbReference type="PANTHER" id="PTHR30386:SF26">
    <property type="entry name" value="TRANSPORT PROTEIN COMB"/>
    <property type="match status" value="1"/>
</dbReference>
<evidence type="ECO:0000256" key="1">
    <source>
        <dbReference type="ARBA" id="ARBA00004167"/>
    </source>
</evidence>
<organism evidence="10 11">
    <name type="scientific">Clostridium botulinum</name>
    <dbReference type="NCBI Taxonomy" id="1491"/>
    <lineage>
        <taxon>Bacteria</taxon>
        <taxon>Bacillati</taxon>
        <taxon>Bacillota</taxon>
        <taxon>Clostridia</taxon>
        <taxon>Eubacteriales</taxon>
        <taxon>Clostridiaceae</taxon>
        <taxon>Clostridium</taxon>
    </lineage>
</organism>
<dbReference type="EMBL" id="SGKU01000048">
    <property type="protein sequence ID" value="NFA43751.1"/>
    <property type="molecule type" value="Genomic_DNA"/>
</dbReference>
<dbReference type="Proteomes" id="UP000472355">
    <property type="component" value="Unassembled WGS sequence"/>
</dbReference>
<feature type="coiled-coil region" evidence="6">
    <location>
        <begin position="427"/>
        <end position="565"/>
    </location>
</feature>
<comment type="subcellular location">
    <subcellularLocation>
        <location evidence="1">Membrane</location>
        <topology evidence="1">Single-pass membrane protein</topology>
    </subcellularLocation>
</comment>